<dbReference type="RefSeq" id="WP_345291449.1">
    <property type="nucleotide sequence ID" value="NZ_BAABFV010000001.1"/>
</dbReference>
<proteinExistence type="predicted"/>
<keyword evidence="6" id="KW-1185">Reference proteome</keyword>
<accession>A0ABP8ICV5</accession>
<reference evidence="6" key="1">
    <citation type="journal article" date="2019" name="Int. J. Syst. Evol. Microbiol.">
        <title>The Global Catalogue of Microorganisms (GCM) 10K type strain sequencing project: providing services to taxonomists for standard genome sequencing and annotation.</title>
        <authorList>
            <consortium name="The Broad Institute Genomics Platform"/>
            <consortium name="The Broad Institute Genome Sequencing Center for Infectious Disease"/>
            <person name="Wu L."/>
            <person name="Ma J."/>
        </authorList>
    </citation>
    <scope>NUCLEOTIDE SEQUENCE [LARGE SCALE GENOMIC DNA]</scope>
    <source>
        <strain evidence="6">JCM 17728</strain>
    </source>
</reference>
<feature type="region of interest" description="Disordered" evidence="3">
    <location>
        <begin position="49"/>
        <end position="79"/>
    </location>
</feature>
<evidence type="ECO:0008006" key="7">
    <source>
        <dbReference type="Google" id="ProtNLM"/>
    </source>
</evidence>
<feature type="compositionally biased region" description="Basic and acidic residues" evidence="3">
    <location>
        <begin position="662"/>
        <end position="692"/>
    </location>
</feature>
<dbReference type="InterPro" id="IPR019734">
    <property type="entry name" value="TPR_rpt"/>
</dbReference>
<feature type="compositionally biased region" description="Basic and acidic residues" evidence="3">
    <location>
        <begin position="638"/>
        <end position="649"/>
    </location>
</feature>
<dbReference type="PROSITE" id="PS50293">
    <property type="entry name" value="TPR_REGION"/>
    <property type="match status" value="1"/>
</dbReference>
<keyword evidence="4" id="KW-1133">Transmembrane helix</keyword>
<evidence type="ECO:0000256" key="1">
    <source>
        <dbReference type="PROSITE-ProRule" id="PRU00339"/>
    </source>
</evidence>
<evidence type="ECO:0000313" key="6">
    <source>
        <dbReference type="Proteomes" id="UP001501011"/>
    </source>
</evidence>
<feature type="compositionally biased region" description="Acidic residues" evidence="3">
    <location>
        <begin position="651"/>
        <end position="661"/>
    </location>
</feature>
<evidence type="ECO:0000256" key="4">
    <source>
        <dbReference type="SAM" id="Phobius"/>
    </source>
</evidence>
<protein>
    <recommendedName>
        <fullName evidence="7">Tetratricopeptide repeat protein</fullName>
    </recommendedName>
</protein>
<organism evidence="5 6">
    <name type="scientific">Kangiella marina</name>
    <dbReference type="NCBI Taxonomy" id="1079178"/>
    <lineage>
        <taxon>Bacteria</taxon>
        <taxon>Pseudomonadati</taxon>
        <taxon>Pseudomonadota</taxon>
        <taxon>Gammaproteobacteria</taxon>
        <taxon>Kangiellales</taxon>
        <taxon>Kangiellaceae</taxon>
        <taxon>Kangiella</taxon>
    </lineage>
</organism>
<feature type="transmembrane region" description="Helical" evidence="4">
    <location>
        <begin position="12"/>
        <end position="29"/>
    </location>
</feature>
<dbReference type="Pfam" id="PF13181">
    <property type="entry name" value="TPR_8"/>
    <property type="match status" value="1"/>
</dbReference>
<dbReference type="Gene3D" id="1.25.40.10">
    <property type="entry name" value="Tetratricopeptide repeat domain"/>
    <property type="match status" value="3"/>
</dbReference>
<feature type="coiled-coil region" evidence="2">
    <location>
        <begin position="354"/>
        <end position="396"/>
    </location>
</feature>
<dbReference type="PANTHER" id="PTHR12558:SF13">
    <property type="entry name" value="CELL DIVISION CYCLE PROTEIN 27 HOMOLOG"/>
    <property type="match status" value="1"/>
</dbReference>
<feature type="repeat" description="TPR" evidence="1">
    <location>
        <begin position="224"/>
        <end position="257"/>
    </location>
</feature>
<evidence type="ECO:0000313" key="5">
    <source>
        <dbReference type="EMBL" id="GAA4355778.1"/>
    </source>
</evidence>
<keyword evidence="2" id="KW-0175">Coiled coil</keyword>
<dbReference type="PANTHER" id="PTHR12558">
    <property type="entry name" value="CELL DIVISION CYCLE 16,23,27"/>
    <property type="match status" value="1"/>
</dbReference>
<dbReference type="InterPro" id="IPR011990">
    <property type="entry name" value="TPR-like_helical_dom_sf"/>
</dbReference>
<evidence type="ECO:0000256" key="3">
    <source>
        <dbReference type="SAM" id="MobiDB-lite"/>
    </source>
</evidence>
<dbReference type="EMBL" id="BAABFV010000001">
    <property type="protein sequence ID" value="GAA4355778.1"/>
    <property type="molecule type" value="Genomic_DNA"/>
</dbReference>
<keyword evidence="4" id="KW-0472">Membrane</keyword>
<dbReference type="Pfam" id="PF13424">
    <property type="entry name" value="TPR_12"/>
    <property type="match status" value="1"/>
</dbReference>
<evidence type="ECO:0000256" key="2">
    <source>
        <dbReference type="SAM" id="Coils"/>
    </source>
</evidence>
<keyword evidence="4" id="KW-0812">Transmembrane</keyword>
<dbReference type="PROSITE" id="PS50005">
    <property type="entry name" value="TPR"/>
    <property type="match status" value="1"/>
</dbReference>
<dbReference type="SMART" id="SM00028">
    <property type="entry name" value="TPR"/>
    <property type="match status" value="5"/>
</dbReference>
<name>A0ABP8ICV5_9GAMM</name>
<feature type="region of interest" description="Disordered" evidence="3">
    <location>
        <begin position="638"/>
        <end position="692"/>
    </location>
</feature>
<comment type="caution">
    <text evidence="5">The sequence shown here is derived from an EMBL/GenBank/DDBJ whole genome shotgun (WGS) entry which is preliminary data.</text>
</comment>
<sequence>MTTPNYNKGLSAPALCAIVLLLTIGLLIIETNERDVINDGTLIQIDVDDSTSESVDSGSDDEGFDIPAPNPADDSEHSEITEKAVKDTVLALSDIDFSKKVLWRIHRIDPLKGFSENDKNKVLFKAALQFFSNGDYKKSHTLIGKLPPSMRHKERPGFYYALALTKDGKTERAIRAYQGQLERFPHHQASAINYGLLLNEAKEYEKAIKAFKYAVNTTSGRRKAKSYRNLGTAYYELGQYEEAAKRFTKSIEYQPNNSTTWLNLAEAQQELPKYSQAEVLETYHKSVSLAPNRYKPALKRANYLFSQLMFAKAEEGYKEARKRSSDIVETALMQSINYLAAGNLERADKVASGIKQANNDEKQLIALIKALSDEDYDEAEELVEDIEKVKRFDNAELYQYLRLKLAVTQKNKQYLNKLDKDIFQHPVVGWPSQLEYARGLLMIEEHKKAQTIAEAIASKLPNSAEAHLINGQLQLHNGEEIAGFNSLKHAFNIYPESRRVAFIYAVENYKFERFKEAISIINKLLGNHPKDIEAIELKAQAHHAIGQNDLARAAYTEAFELDEKNLHSAFALAKLESDLGNKQQSLVILKDLLDRDSSYIDARELRAKILCDSRQYDECISEADKLLGLDKDNELAKQLVESHGDKVTPEAEPEDESESEKEENSDADSSKPDSDEKPKEDDPKKDDDKKDD</sequence>
<dbReference type="SUPFAM" id="SSF48452">
    <property type="entry name" value="TPR-like"/>
    <property type="match status" value="2"/>
</dbReference>
<dbReference type="Proteomes" id="UP001501011">
    <property type="component" value="Unassembled WGS sequence"/>
</dbReference>
<gene>
    <name evidence="5" type="ORF">GCM10023151_03120</name>
</gene>
<keyword evidence="1" id="KW-0802">TPR repeat</keyword>